<organism evidence="1 2">
    <name type="scientific">Thelohanellus kitauei</name>
    <name type="common">Myxosporean</name>
    <dbReference type="NCBI Taxonomy" id="669202"/>
    <lineage>
        <taxon>Eukaryota</taxon>
        <taxon>Metazoa</taxon>
        <taxon>Cnidaria</taxon>
        <taxon>Myxozoa</taxon>
        <taxon>Myxosporea</taxon>
        <taxon>Bivalvulida</taxon>
        <taxon>Platysporina</taxon>
        <taxon>Myxobolidae</taxon>
        <taxon>Thelohanellus</taxon>
    </lineage>
</organism>
<gene>
    <name evidence="1" type="ORF">RF11_06828</name>
</gene>
<dbReference type="AlphaFoldDB" id="A0A0C2MW14"/>
<accession>A0A0C2MW14</accession>
<dbReference type="EMBL" id="JWZT01002870">
    <property type="protein sequence ID" value="KII68380.1"/>
    <property type="molecule type" value="Genomic_DNA"/>
</dbReference>
<evidence type="ECO:0000313" key="1">
    <source>
        <dbReference type="EMBL" id="KII68380.1"/>
    </source>
</evidence>
<name>A0A0C2MW14_THEKT</name>
<sequence>MAEEFKVTKNGFRFLLGDICENPLGLVSSYSTIPNIRNNLRVLYALEFCHLGRVVEYFEFFEDEIIRNFRDISGVRELLDYFENNYIGRFRQNGREEPRFSKEIWRG</sequence>
<reference evidence="1 2" key="1">
    <citation type="journal article" date="2014" name="Genome Biol. Evol.">
        <title>The genome of the myxosporean Thelohanellus kitauei shows adaptations to nutrient acquisition within its fish host.</title>
        <authorList>
            <person name="Yang Y."/>
            <person name="Xiong J."/>
            <person name="Zhou Z."/>
            <person name="Huo F."/>
            <person name="Miao W."/>
            <person name="Ran C."/>
            <person name="Liu Y."/>
            <person name="Zhang J."/>
            <person name="Feng J."/>
            <person name="Wang M."/>
            <person name="Wang M."/>
            <person name="Wang L."/>
            <person name="Yao B."/>
        </authorList>
    </citation>
    <scope>NUCLEOTIDE SEQUENCE [LARGE SCALE GENOMIC DNA]</scope>
    <source>
        <strain evidence="1">Wuqing</strain>
    </source>
</reference>
<proteinExistence type="predicted"/>
<evidence type="ECO:0000313" key="2">
    <source>
        <dbReference type="Proteomes" id="UP000031668"/>
    </source>
</evidence>
<comment type="caution">
    <text evidence="1">The sequence shown here is derived from an EMBL/GenBank/DDBJ whole genome shotgun (WGS) entry which is preliminary data.</text>
</comment>
<keyword evidence="2" id="KW-1185">Reference proteome</keyword>
<protein>
    <submittedName>
        <fullName evidence="1">Uncharacterized protein</fullName>
    </submittedName>
</protein>
<dbReference type="Proteomes" id="UP000031668">
    <property type="component" value="Unassembled WGS sequence"/>
</dbReference>